<name>A0A328FAC0_9BACT</name>
<reference evidence="3 4" key="1">
    <citation type="submission" date="2018-06" db="EMBL/GenBank/DDBJ databases">
        <title>Complete Genome Sequence of Desulfobacter hydrogenophilus (DSM3380).</title>
        <authorList>
            <person name="Marietou A."/>
            <person name="Schreiber L."/>
            <person name="Marshall I."/>
            <person name="Jorgensen B."/>
        </authorList>
    </citation>
    <scope>NUCLEOTIDE SEQUENCE [LARGE SCALE GENOMIC DNA]</scope>
    <source>
        <strain evidence="3 4">DSM 3380</strain>
    </source>
</reference>
<evidence type="ECO:0000313" key="5">
    <source>
        <dbReference type="Proteomes" id="UP000293902"/>
    </source>
</evidence>
<feature type="transmembrane region" description="Helical" evidence="1">
    <location>
        <begin position="116"/>
        <end position="137"/>
    </location>
</feature>
<dbReference type="RefSeq" id="WP_111957996.1">
    <property type="nucleotide sequence ID" value="NZ_CP036313.1"/>
</dbReference>
<evidence type="ECO:0000313" key="2">
    <source>
        <dbReference type="EMBL" id="QBH13283.1"/>
    </source>
</evidence>
<sequence>MPEKTAVAFQISIDFFYRLILPFFLVFCFMVALNLFLTPPRFEKFTQKGTGVKQTLVAAIAGILSTGPIFAWYPILKELRERGAAPSLMAVFLVNRAVKPALLPMMIALFGWPFVLLFTLLTVAASFCVGFCMNRLFS</sequence>
<dbReference type="AlphaFoldDB" id="A0A328FAC0"/>
<gene>
    <name evidence="3" type="ORF">DO021_14700</name>
    <name evidence="2" type="ORF">EYB58_10330</name>
</gene>
<feature type="transmembrane region" description="Helical" evidence="1">
    <location>
        <begin position="15"/>
        <end position="36"/>
    </location>
</feature>
<dbReference type="EMBL" id="CP036313">
    <property type="protein sequence ID" value="QBH13283.1"/>
    <property type="molecule type" value="Genomic_DNA"/>
</dbReference>
<protein>
    <recommendedName>
        <fullName evidence="6">Permease</fullName>
    </recommendedName>
</protein>
<organism evidence="3 4">
    <name type="scientific">Desulfobacter hydrogenophilus</name>
    <dbReference type="NCBI Taxonomy" id="2291"/>
    <lineage>
        <taxon>Bacteria</taxon>
        <taxon>Pseudomonadati</taxon>
        <taxon>Thermodesulfobacteriota</taxon>
        <taxon>Desulfobacteria</taxon>
        <taxon>Desulfobacterales</taxon>
        <taxon>Desulfobacteraceae</taxon>
        <taxon>Desulfobacter</taxon>
    </lineage>
</organism>
<dbReference type="Proteomes" id="UP000248798">
    <property type="component" value="Unassembled WGS sequence"/>
</dbReference>
<dbReference type="Proteomes" id="UP000293902">
    <property type="component" value="Chromosome"/>
</dbReference>
<evidence type="ECO:0000313" key="3">
    <source>
        <dbReference type="EMBL" id="RAM01319.1"/>
    </source>
</evidence>
<dbReference type="OrthoDB" id="5459330at2"/>
<accession>A0A328FAC0</accession>
<evidence type="ECO:0000313" key="4">
    <source>
        <dbReference type="Proteomes" id="UP000248798"/>
    </source>
</evidence>
<proteinExistence type="predicted"/>
<keyword evidence="5" id="KW-1185">Reference proteome</keyword>
<feature type="transmembrane region" description="Helical" evidence="1">
    <location>
        <begin position="56"/>
        <end position="76"/>
    </location>
</feature>
<keyword evidence="1" id="KW-1133">Transmembrane helix</keyword>
<reference evidence="2 5" key="2">
    <citation type="submission" date="2019-02" db="EMBL/GenBank/DDBJ databases">
        <title>Complete genome sequence of Desulfobacter hydrogenophilus AcRS1.</title>
        <authorList>
            <person name="Marietou A."/>
            <person name="Lund M.B."/>
            <person name="Marshall I.P.G."/>
            <person name="Schreiber L."/>
            <person name="Jorgensen B."/>
        </authorList>
    </citation>
    <scope>NUCLEOTIDE SEQUENCE [LARGE SCALE GENOMIC DNA]</scope>
    <source>
        <strain evidence="2 5">AcRS1</strain>
    </source>
</reference>
<evidence type="ECO:0008006" key="6">
    <source>
        <dbReference type="Google" id="ProtNLM"/>
    </source>
</evidence>
<dbReference type="EMBL" id="QLNI01000029">
    <property type="protein sequence ID" value="RAM01319.1"/>
    <property type="molecule type" value="Genomic_DNA"/>
</dbReference>
<keyword evidence="1" id="KW-0812">Transmembrane</keyword>
<evidence type="ECO:0000256" key="1">
    <source>
        <dbReference type="SAM" id="Phobius"/>
    </source>
</evidence>
<keyword evidence="1" id="KW-0472">Membrane</keyword>